<reference evidence="2 3" key="1">
    <citation type="journal article" date="2019" name="Sci. Rep.">
        <title>A multi-omics analysis of the grapevine pathogen Lasiodiplodia theobromae reveals that temperature affects the expression of virulence- and pathogenicity-related genes.</title>
        <authorList>
            <person name="Felix C."/>
            <person name="Meneses R."/>
            <person name="Goncalves M.F.M."/>
            <person name="Tilleman L."/>
            <person name="Duarte A.S."/>
            <person name="Jorrin-Novo J.V."/>
            <person name="Van de Peer Y."/>
            <person name="Deforce D."/>
            <person name="Van Nieuwerburgh F."/>
            <person name="Esteves A.C."/>
            <person name="Alves A."/>
        </authorList>
    </citation>
    <scope>NUCLEOTIDE SEQUENCE [LARGE SCALE GENOMIC DNA]</scope>
    <source>
        <strain evidence="2 3">LA-SOL3</strain>
    </source>
</reference>
<dbReference type="Proteomes" id="UP000325902">
    <property type="component" value="Unassembled WGS sequence"/>
</dbReference>
<protein>
    <submittedName>
        <fullName evidence="2">Uncharacterized protein</fullName>
    </submittedName>
</protein>
<keyword evidence="1" id="KW-1133">Transmembrane helix</keyword>
<accession>A0A5N5D6W9</accession>
<keyword evidence="1" id="KW-0812">Transmembrane</keyword>
<name>A0A5N5D6W9_9PEZI</name>
<keyword evidence="3" id="KW-1185">Reference proteome</keyword>
<evidence type="ECO:0000256" key="1">
    <source>
        <dbReference type="SAM" id="Phobius"/>
    </source>
</evidence>
<evidence type="ECO:0000313" key="2">
    <source>
        <dbReference type="EMBL" id="KAB2573516.1"/>
    </source>
</evidence>
<organism evidence="2 3">
    <name type="scientific">Lasiodiplodia theobromae</name>
    <dbReference type="NCBI Taxonomy" id="45133"/>
    <lineage>
        <taxon>Eukaryota</taxon>
        <taxon>Fungi</taxon>
        <taxon>Dikarya</taxon>
        <taxon>Ascomycota</taxon>
        <taxon>Pezizomycotina</taxon>
        <taxon>Dothideomycetes</taxon>
        <taxon>Dothideomycetes incertae sedis</taxon>
        <taxon>Botryosphaeriales</taxon>
        <taxon>Botryosphaeriaceae</taxon>
        <taxon>Lasiodiplodia</taxon>
    </lineage>
</organism>
<feature type="transmembrane region" description="Helical" evidence="1">
    <location>
        <begin position="20"/>
        <end position="41"/>
    </location>
</feature>
<evidence type="ECO:0000313" key="3">
    <source>
        <dbReference type="Proteomes" id="UP000325902"/>
    </source>
</evidence>
<sequence length="126" mass="13841">MEASVFGNPLLFTLEGCYSFYGGSILFVLSLIFLITTLPIPPESKPFPGFKLYGNLPGDPSFTKTKAQYSTYGGTWIKNAYEQARGKAFQIITGTGPMIILPPPLIEEVRNNGNMTLSGFLEHVRS</sequence>
<dbReference type="EMBL" id="VCHE01000057">
    <property type="protein sequence ID" value="KAB2573516.1"/>
    <property type="molecule type" value="Genomic_DNA"/>
</dbReference>
<gene>
    <name evidence="2" type="ORF">DBV05_g7809</name>
</gene>
<comment type="caution">
    <text evidence="2">The sequence shown here is derived from an EMBL/GenBank/DDBJ whole genome shotgun (WGS) entry which is preliminary data.</text>
</comment>
<dbReference type="AlphaFoldDB" id="A0A5N5D6W9"/>
<keyword evidence="1" id="KW-0472">Membrane</keyword>
<proteinExistence type="predicted"/>